<dbReference type="OMA" id="HAFECAN"/>
<comment type="similarity">
    <text evidence="1">Belongs to the UDP-glycosyltransferase family.</text>
</comment>
<evidence type="ECO:0000256" key="3">
    <source>
        <dbReference type="ARBA" id="ARBA00022679"/>
    </source>
</evidence>
<dbReference type="GO" id="GO:0008194">
    <property type="term" value="F:UDP-glycosyltransferase activity"/>
    <property type="evidence" value="ECO:0007669"/>
    <property type="project" value="InterPro"/>
</dbReference>
<reference evidence="6" key="4">
    <citation type="submission" date="2015-06" db="UniProtKB">
        <authorList>
            <consortium name="EnsemblMetazoa"/>
        </authorList>
    </citation>
    <scope>IDENTIFICATION</scope>
</reference>
<accession>W5JCF0</accession>
<reference evidence="5" key="2">
    <citation type="submission" date="2010-05" db="EMBL/GenBank/DDBJ databases">
        <authorList>
            <person name="Almeida L.G."/>
            <person name="Nicolas M.F."/>
            <person name="Souza R.C."/>
            <person name="Vasconcelos A.T.R."/>
        </authorList>
    </citation>
    <scope>NUCLEOTIDE SEQUENCE</scope>
</reference>
<evidence type="ECO:0000313" key="6">
    <source>
        <dbReference type="EnsemblMetazoa" id="ADAC007870-PA"/>
    </source>
</evidence>
<feature type="region of interest" description="Disordered" evidence="4">
    <location>
        <begin position="556"/>
        <end position="583"/>
    </location>
</feature>
<dbReference type="Proteomes" id="UP000000673">
    <property type="component" value="Unassembled WGS sequence"/>
</dbReference>
<keyword evidence="7" id="KW-1185">Reference proteome</keyword>
<evidence type="ECO:0000256" key="4">
    <source>
        <dbReference type="SAM" id="MobiDB-lite"/>
    </source>
</evidence>
<protein>
    <submittedName>
        <fullName evidence="5">Glucosyl/glucuronosyl transferase</fullName>
    </submittedName>
</protein>
<dbReference type="STRING" id="43151.W5JCF0"/>
<dbReference type="InterPro" id="IPR035595">
    <property type="entry name" value="UDP_glycos_trans_CS"/>
</dbReference>
<evidence type="ECO:0000313" key="7">
    <source>
        <dbReference type="Proteomes" id="UP000000673"/>
    </source>
</evidence>
<keyword evidence="2" id="KW-0328">Glycosyltransferase</keyword>
<dbReference type="AlphaFoldDB" id="W5JCF0"/>
<gene>
    <name evidence="5" type="ORF">AND_007870</name>
</gene>
<evidence type="ECO:0000256" key="2">
    <source>
        <dbReference type="ARBA" id="ARBA00022676"/>
    </source>
</evidence>
<dbReference type="VEuPathDB" id="VectorBase:ADAC007870"/>
<dbReference type="FunFam" id="3.40.50.2000:FF:000050">
    <property type="entry name" value="UDP-glucuronosyltransferase"/>
    <property type="match status" value="1"/>
</dbReference>
<dbReference type="EMBL" id="ADMH02001920">
    <property type="protein sequence ID" value="ETN60504.1"/>
    <property type="molecule type" value="Genomic_DNA"/>
</dbReference>
<dbReference type="SUPFAM" id="SSF53756">
    <property type="entry name" value="UDP-Glycosyltransferase/glycogen phosphorylase"/>
    <property type="match status" value="1"/>
</dbReference>
<keyword evidence="3 5" id="KW-0808">Transferase</keyword>
<dbReference type="CDD" id="cd03784">
    <property type="entry name" value="GT1_Gtf-like"/>
    <property type="match status" value="1"/>
</dbReference>
<evidence type="ECO:0000313" key="5">
    <source>
        <dbReference type="EMBL" id="ETN60504.1"/>
    </source>
</evidence>
<sequence>MTTKGRPRFPFEPLLLIVTTNQKVLLLVVAGLFGGPWYTEAANILLVSTFPGMSHWLMFEHVINELLQRGHTVTAITSYRLRSDASDESREPQRYREVLIEPIYDFEANGLPMDEFFKSPSFSNPFFKMATLWKLGLETSEHAFECANVREFLRTEGLRFDLLIAEEFVQESFLMLAYKYRVPIVTINTLGQTDFLDQSFGLLTPWSQVPHFMLEFENDMTLPQRAYNVFLSLWDLYNRKYYYLPAQTALARKHFGHLEATHGILPALEDLERNISIALLNTHIVTTKPRPRVDRMVQIAGLHIRPPKPLPSAIQTFLDSANNGFIYINFGTFLRSSNMPPATLDVFLSVFRSLSNYRFLWKWEADSGIPNLPSNVMLQRWLPQNDVLAHRNLKLFVSHGGLFGTQEAIYWARPVLFMPFYGDQHQNAHKFEKAGLGLTLSIINVTVDRLQTTMERILGGPSFQQQANRLSAIFRDNPIEPLGAAVYWIEYVVRHHGAPHMKSGVEEQPWWSRSASVPPGGRQQLHRSSLPIATLSSAAAAKRARETTPTFSLTPMVSDGLGHPSDASTGGFDDRASIKSDQLGQSRVVRLANRVKCENHNEPWRDESACLPPPGTE</sequence>
<evidence type="ECO:0000256" key="1">
    <source>
        <dbReference type="ARBA" id="ARBA00009995"/>
    </source>
</evidence>
<organism evidence="5">
    <name type="scientific">Anopheles darlingi</name>
    <name type="common">Mosquito</name>
    <dbReference type="NCBI Taxonomy" id="43151"/>
    <lineage>
        <taxon>Eukaryota</taxon>
        <taxon>Metazoa</taxon>
        <taxon>Ecdysozoa</taxon>
        <taxon>Arthropoda</taxon>
        <taxon>Hexapoda</taxon>
        <taxon>Insecta</taxon>
        <taxon>Pterygota</taxon>
        <taxon>Neoptera</taxon>
        <taxon>Endopterygota</taxon>
        <taxon>Diptera</taxon>
        <taxon>Nematocera</taxon>
        <taxon>Culicoidea</taxon>
        <taxon>Culicidae</taxon>
        <taxon>Anophelinae</taxon>
        <taxon>Anopheles</taxon>
    </lineage>
</organism>
<dbReference type="EnsemblMetazoa" id="ADAC007870-RA">
    <property type="protein sequence ID" value="ADAC007870-PA"/>
    <property type="gene ID" value="ADAC007870"/>
</dbReference>
<dbReference type="HOGENOM" id="CLU_012949_0_2_1"/>
<name>W5JCF0_ANODA</name>
<dbReference type="InterPro" id="IPR002213">
    <property type="entry name" value="UDP_glucos_trans"/>
</dbReference>
<reference evidence="5" key="3">
    <citation type="journal article" date="2013" name="Nucleic Acids Res.">
        <title>The genome of Anopheles darlingi, the main neotropical malaria vector.</title>
        <authorList>
            <person name="Marinotti O."/>
            <person name="Cerqueira G.C."/>
            <person name="de Almeida L.G."/>
            <person name="Ferro M.I."/>
            <person name="Loreto E.L."/>
            <person name="Zaha A."/>
            <person name="Teixeira S.M."/>
            <person name="Wespiser A.R."/>
            <person name="Almeida E Silva A."/>
            <person name="Schlindwein A.D."/>
            <person name="Pacheco A.C."/>
            <person name="Silva A.L."/>
            <person name="Graveley B.R."/>
            <person name="Walenz B.P."/>
            <person name="Lima Bde A."/>
            <person name="Ribeiro C.A."/>
            <person name="Nunes-Silva C.G."/>
            <person name="de Carvalho C.R."/>
            <person name="Soares C.M."/>
            <person name="de Menezes C.B."/>
            <person name="Matiolli C."/>
            <person name="Caffrey D."/>
            <person name="Araujo D.A."/>
            <person name="de Oliveira D.M."/>
            <person name="Golenbock D."/>
            <person name="Grisard E.C."/>
            <person name="Fantinatti-Garboggini F."/>
            <person name="de Carvalho F.M."/>
            <person name="Barcellos F.G."/>
            <person name="Prosdocimi F."/>
            <person name="May G."/>
            <person name="Azevedo Junior G.M."/>
            <person name="Guimaraes G.M."/>
            <person name="Goldman G.H."/>
            <person name="Padilha I.Q."/>
            <person name="Batista Jda S."/>
            <person name="Ferro J.A."/>
            <person name="Ribeiro J.M."/>
            <person name="Fietto J.L."/>
            <person name="Dabbas K.M."/>
            <person name="Cerdeira L."/>
            <person name="Agnez-Lima L.F."/>
            <person name="Brocchi M."/>
            <person name="de Carvalho M.O."/>
            <person name="Teixeira Mde M."/>
            <person name="Diniz Maia Mde M."/>
            <person name="Goldman M.H."/>
            <person name="Cruz Schneider M.P."/>
            <person name="Felipe M.S."/>
            <person name="Hungria M."/>
            <person name="Nicolas M.F."/>
            <person name="Pereira M."/>
            <person name="Montes M.A."/>
            <person name="Cantao M.E."/>
            <person name="Vincentz M."/>
            <person name="Rafael M.S."/>
            <person name="Silverman N."/>
            <person name="Stoco P.H."/>
            <person name="Souza R.C."/>
            <person name="Vicentini R."/>
            <person name="Gazzinelli R.T."/>
            <person name="Neves Rde O."/>
            <person name="Silva R."/>
            <person name="Astolfi-Filho S."/>
            <person name="Maciel T.E."/>
            <person name="Urmenyi T.P."/>
            <person name="Tadei W.P."/>
            <person name="Camargo E.P."/>
            <person name="de Vasconcelos A.T."/>
        </authorList>
    </citation>
    <scope>NUCLEOTIDE SEQUENCE</scope>
</reference>
<proteinExistence type="inferred from homology"/>
<dbReference type="PANTHER" id="PTHR48043:SF158">
    <property type="entry name" value="UDP-GLUCURONOSYLTRANSFERASE"/>
    <property type="match status" value="1"/>
</dbReference>
<dbReference type="eggNOG" id="KOG1192">
    <property type="taxonomic scope" value="Eukaryota"/>
</dbReference>
<dbReference type="Pfam" id="PF00201">
    <property type="entry name" value="UDPGT"/>
    <property type="match status" value="1"/>
</dbReference>
<reference evidence="5 7" key="1">
    <citation type="journal article" date="2010" name="BMC Genomics">
        <title>Combination of measures distinguishes pre-miRNAs from other stem-loops in the genome of the newly sequenced Anopheles darlingi.</title>
        <authorList>
            <person name="Mendes N.D."/>
            <person name="Freitas A.T."/>
            <person name="Vasconcelos A.T."/>
            <person name="Sagot M.F."/>
        </authorList>
    </citation>
    <scope>NUCLEOTIDE SEQUENCE</scope>
</reference>
<dbReference type="PROSITE" id="PS00375">
    <property type="entry name" value="UDPGT"/>
    <property type="match status" value="1"/>
</dbReference>
<dbReference type="VEuPathDB" id="VectorBase:ADAR2_010446"/>
<dbReference type="InterPro" id="IPR050271">
    <property type="entry name" value="UDP-glycosyltransferase"/>
</dbReference>
<dbReference type="PANTHER" id="PTHR48043">
    <property type="entry name" value="EG:EG0003.4 PROTEIN-RELATED"/>
    <property type="match status" value="1"/>
</dbReference>
<dbReference type="Gene3D" id="3.40.50.2000">
    <property type="entry name" value="Glycogen Phosphorylase B"/>
    <property type="match status" value="2"/>
</dbReference>